<feature type="compositionally biased region" description="Acidic residues" evidence="1">
    <location>
        <begin position="165"/>
        <end position="222"/>
    </location>
</feature>
<dbReference type="KEGG" id="hpel:HZS54_22090"/>
<keyword evidence="3" id="KW-1185">Reference proteome</keyword>
<feature type="region of interest" description="Disordered" evidence="1">
    <location>
        <begin position="96"/>
        <end position="116"/>
    </location>
</feature>
<dbReference type="RefSeq" id="WP_179919255.1">
    <property type="nucleotide sequence ID" value="NZ_CP058909.1"/>
</dbReference>
<feature type="compositionally biased region" description="Basic and acidic residues" evidence="1">
    <location>
        <begin position="25"/>
        <end position="36"/>
    </location>
</feature>
<dbReference type="InterPro" id="IPR011991">
    <property type="entry name" value="ArsR-like_HTH"/>
</dbReference>
<dbReference type="Gene3D" id="1.10.10.10">
    <property type="entry name" value="Winged helix-like DNA-binding domain superfamily/Winged helix DNA-binding domain"/>
    <property type="match status" value="1"/>
</dbReference>
<evidence type="ECO:0000313" key="2">
    <source>
        <dbReference type="EMBL" id="QLH84160.1"/>
    </source>
</evidence>
<dbReference type="InterPro" id="IPR036390">
    <property type="entry name" value="WH_DNA-bd_sf"/>
</dbReference>
<feature type="compositionally biased region" description="Basic and acidic residues" evidence="1">
    <location>
        <begin position="96"/>
        <end position="108"/>
    </location>
</feature>
<evidence type="ECO:0000313" key="3">
    <source>
        <dbReference type="Proteomes" id="UP000509346"/>
    </source>
</evidence>
<dbReference type="InterPro" id="IPR036388">
    <property type="entry name" value="WH-like_DNA-bd_sf"/>
</dbReference>
<proteinExistence type="predicted"/>
<dbReference type="Proteomes" id="UP000509346">
    <property type="component" value="Chromosome"/>
</dbReference>
<name>A0A7D5PG96_9EURY</name>
<gene>
    <name evidence="2" type="ORF">HZS54_22090</name>
</gene>
<evidence type="ECO:0000256" key="1">
    <source>
        <dbReference type="SAM" id="MobiDB-lite"/>
    </source>
</evidence>
<dbReference type="Pfam" id="PF13412">
    <property type="entry name" value="HTH_24"/>
    <property type="match status" value="1"/>
</dbReference>
<protein>
    <submittedName>
        <fullName evidence="2">Winged helix-turn-helix transcriptional regulator</fullName>
    </submittedName>
</protein>
<dbReference type="OrthoDB" id="59565at2157"/>
<dbReference type="EMBL" id="CP058909">
    <property type="protein sequence ID" value="QLH84160.1"/>
    <property type="molecule type" value="Genomic_DNA"/>
</dbReference>
<feature type="region of interest" description="Disordered" evidence="1">
    <location>
        <begin position="1"/>
        <end position="39"/>
    </location>
</feature>
<dbReference type="CDD" id="cd00090">
    <property type="entry name" value="HTH_ARSR"/>
    <property type="match status" value="1"/>
</dbReference>
<accession>A0A7D5PG96</accession>
<feature type="compositionally biased region" description="Acidic residues" evidence="1">
    <location>
        <begin position="1"/>
        <end position="20"/>
    </location>
</feature>
<dbReference type="GeneID" id="56085341"/>
<organism evidence="2 3">
    <name type="scientific">Halosimplex pelagicum</name>
    <dbReference type="NCBI Taxonomy" id="869886"/>
    <lineage>
        <taxon>Archaea</taxon>
        <taxon>Methanobacteriati</taxon>
        <taxon>Methanobacteriota</taxon>
        <taxon>Stenosarchaea group</taxon>
        <taxon>Halobacteria</taxon>
        <taxon>Halobacteriales</taxon>
        <taxon>Haloarculaceae</taxon>
        <taxon>Halosimplex</taxon>
    </lineage>
</organism>
<dbReference type="AlphaFoldDB" id="A0A7D5PG96"/>
<feature type="region of interest" description="Disordered" evidence="1">
    <location>
        <begin position="145"/>
        <end position="222"/>
    </location>
</feature>
<sequence length="222" mass="23774">MSTDDPTDDGEGTDEPDADPQEGGNVRERLEQEADKAVTGFDEGIVDMLSWVLETETRARIYVYLRQNPDSTSDEIAEGTGLYPSTVREALAELHDEGKVTRGKRENDGAGNNPYEYAAMAPSELVGNVVDDVQEELNTVFNLDEILGSDDDHPTVDSEPVTITVEDDPAADGDRDAEDGDAADEWGTAEDDDADEPSTDDADADDADGPGGDADDDGRGDE</sequence>
<reference evidence="2 3" key="1">
    <citation type="submission" date="2020-07" db="EMBL/GenBank/DDBJ databases">
        <title>Halosimplex litoreum sp. nov. and Halosimplex rubrum sp. nov., isolated from different salt environments.</title>
        <authorList>
            <person name="Cui H."/>
        </authorList>
    </citation>
    <scope>NUCLEOTIDE SEQUENCE [LARGE SCALE GENOMIC DNA]</scope>
    <source>
        <strain evidence="2 3">R2</strain>
    </source>
</reference>
<dbReference type="SUPFAM" id="SSF46785">
    <property type="entry name" value="Winged helix' DNA-binding domain"/>
    <property type="match status" value="1"/>
</dbReference>